<dbReference type="InterPro" id="IPR010610">
    <property type="entry name" value="EryCIII-like_C"/>
</dbReference>
<keyword evidence="4" id="KW-1185">Reference proteome</keyword>
<dbReference type="Pfam" id="PF03033">
    <property type="entry name" value="Glyco_transf_28"/>
    <property type="match status" value="1"/>
</dbReference>
<dbReference type="InterPro" id="IPR050426">
    <property type="entry name" value="Glycosyltransferase_28"/>
</dbReference>
<dbReference type="RefSeq" id="WP_151867073.1">
    <property type="nucleotide sequence ID" value="NZ_WBZB01000055.1"/>
</dbReference>
<dbReference type="OrthoDB" id="9805366at2"/>
<reference evidence="3 4" key="1">
    <citation type="submission" date="2019-10" db="EMBL/GenBank/DDBJ databases">
        <title>Alkaliphilus serpentinus sp. nov. and Alkaliphilus pronyensis sp. nov., two novel anaerobic alkaliphilic species isolated from the serpentinized-hosted hydrothermal field of the Prony Bay (New Caledonia).</title>
        <authorList>
            <person name="Postec A."/>
        </authorList>
    </citation>
    <scope>NUCLEOTIDE SEQUENCE [LARGE SCALE GENOMIC DNA]</scope>
    <source>
        <strain evidence="3 4">LacT</strain>
    </source>
</reference>
<dbReference type="PANTHER" id="PTHR48050:SF13">
    <property type="entry name" value="STEROL 3-BETA-GLUCOSYLTRANSFERASE UGT80A2"/>
    <property type="match status" value="1"/>
</dbReference>
<name>A0A833HLK1_9FIRM</name>
<dbReference type="FunFam" id="3.40.50.2000:FF:000009">
    <property type="entry name" value="Sterol 3-beta-glucosyltransferase UGT80A2"/>
    <property type="match status" value="1"/>
</dbReference>
<evidence type="ECO:0000313" key="3">
    <source>
        <dbReference type="EMBL" id="KAB3525939.1"/>
    </source>
</evidence>
<dbReference type="Pfam" id="PF06722">
    <property type="entry name" value="EryCIII-like_C"/>
    <property type="match status" value="1"/>
</dbReference>
<evidence type="ECO:0000259" key="1">
    <source>
        <dbReference type="Pfam" id="PF03033"/>
    </source>
</evidence>
<comment type="caution">
    <text evidence="3">The sequence shown here is derived from an EMBL/GenBank/DDBJ whole genome shotgun (WGS) entry which is preliminary data.</text>
</comment>
<dbReference type="GO" id="GO:0016758">
    <property type="term" value="F:hexosyltransferase activity"/>
    <property type="evidence" value="ECO:0007669"/>
    <property type="project" value="InterPro"/>
</dbReference>
<keyword evidence="3" id="KW-0808">Transferase</keyword>
<dbReference type="Proteomes" id="UP000465601">
    <property type="component" value="Unassembled WGS sequence"/>
</dbReference>
<accession>A0A833HLK1</accession>
<dbReference type="GO" id="GO:0008194">
    <property type="term" value="F:UDP-glycosyltransferase activity"/>
    <property type="evidence" value="ECO:0007669"/>
    <property type="project" value="InterPro"/>
</dbReference>
<dbReference type="AlphaFoldDB" id="A0A833HLK1"/>
<feature type="domain" description="Glycosyltransferase family 28 N-terminal" evidence="1">
    <location>
        <begin position="2"/>
        <end position="139"/>
    </location>
</feature>
<dbReference type="GO" id="GO:0033072">
    <property type="term" value="P:vancomycin biosynthetic process"/>
    <property type="evidence" value="ECO:0007669"/>
    <property type="project" value="UniProtKB-ARBA"/>
</dbReference>
<gene>
    <name evidence="3" type="ORF">F8153_14515</name>
</gene>
<dbReference type="Gene3D" id="3.40.50.2000">
    <property type="entry name" value="Glycogen Phosphorylase B"/>
    <property type="match status" value="2"/>
</dbReference>
<dbReference type="InterPro" id="IPR004276">
    <property type="entry name" value="GlycoTrans_28_N"/>
</dbReference>
<evidence type="ECO:0000259" key="2">
    <source>
        <dbReference type="Pfam" id="PF06722"/>
    </source>
</evidence>
<dbReference type="EMBL" id="WBZB01000055">
    <property type="protein sequence ID" value="KAB3525939.1"/>
    <property type="molecule type" value="Genomic_DNA"/>
</dbReference>
<feature type="domain" description="Erythromycin biosynthesis protein CIII-like C-terminal" evidence="2">
    <location>
        <begin position="295"/>
        <end position="391"/>
    </location>
</feature>
<dbReference type="PANTHER" id="PTHR48050">
    <property type="entry name" value="STEROL 3-BETA-GLUCOSYLTRANSFERASE"/>
    <property type="match status" value="1"/>
</dbReference>
<dbReference type="CDD" id="cd03784">
    <property type="entry name" value="GT1_Gtf-like"/>
    <property type="match status" value="1"/>
</dbReference>
<dbReference type="InterPro" id="IPR002213">
    <property type="entry name" value="UDP_glucos_trans"/>
</dbReference>
<sequence>MITILCAGSRGDFQPYIALAQQLIKQGKNVRIAGPDNFKGFIEGYNINFYPINVNMDELDIDPKLLEDAGSSDNPLKMLLTFNKMKRYGLYTNTGYYKACKDSELIIYHPGCTIGYFAAQQLNIPAVLASPFPIHRTNEYLSVVMYGKSKPSTFKKKLSYKLIQGMLWMAGKNSVKTFWKKEFGQLPKNFGAPYELHNNPKNPAIISCSNQIFNRPSDWNPHIHQKGYWFVEEAHDYTPDQTLVDFLNTGEKPIYIGFGSMSMIKKHKTLKETIIEGIKKSGRRAVILGFGHPDNLPDNIYALDSVPHTWLFKHVSAVCHHGGAGTSAAGFSAGVPSIIVPFSNDQFAWAHRSYDLGIGVKPIYINDLNSDNLSQTIIDAHEPTLIAKAKSVGSAIQLENGAKECADIIVHLLEN</sequence>
<proteinExistence type="predicted"/>
<dbReference type="SUPFAM" id="SSF53756">
    <property type="entry name" value="UDP-Glycosyltransferase/glycogen phosphorylase"/>
    <property type="match status" value="1"/>
</dbReference>
<protein>
    <submittedName>
        <fullName evidence="3">Glycosyltransferase family 1 protein</fullName>
    </submittedName>
</protein>
<dbReference type="GO" id="GO:0005975">
    <property type="term" value="P:carbohydrate metabolic process"/>
    <property type="evidence" value="ECO:0007669"/>
    <property type="project" value="InterPro"/>
</dbReference>
<evidence type="ECO:0000313" key="4">
    <source>
        <dbReference type="Proteomes" id="UP000465601"/>
    </source>
</evidence>
<organism evidence="3 4">
    <name type="scientific">Alkaliphilus serpentinus</name>
    <dbReference type="NCBI Taxonomy" id="1482731"/>
    <lineage>
        <taxon>Bacteria</taxon>
        <taxon>Bacillati</taxon>
        <taxon>Bacillota</taxon>
        <taxon>Clostridia</taxon>
        <taxon>Peptostreptococcales</taxon>
        <taxon>Natronincolaceae</taxon>
        <taxon>Alkaliphilus</taxon>
    </lineage>
</organism>